<organism evidence="1 2">
    <name type="scientific">Wickerhamomyces pijperi</name>
    <name type="common">Yeast</name>
    <name type="synonym">Pichia pijperi</name>
    <dbReference type="NCBI Taxonomy" id="599730"/>
    <lineage>
        <taxon>Eukaryota</taxon>
        <taxon>Fungi</taxon>
        <taxon>Dikarya</taxon>
        <taxon>Ascomycota</taxon>
        <taxon>Saccharomycotina</taxon>
        <taxon>Saccharomycetes</taxon>
        <taxon>Phaffomycetales</taxon>
        <taxon>Wickerhamomycetaceae</taxon>
        <taxon>Wickerhamomyces</taxon>
    </lineage>
</organism>
<gene>
    <name evidence="1" type="ORF">WICPIJ_000028</name>
</gene>
<keyword evidence="2" id="KW-1185">Reference proteome</keyword>
<dbReference type="Proteomes" id="UP000774326">
    <property type="component" value="Unassembled WGS sequence"/>
</dbReference>
<reference evidence="1" key="1">
    <citation type="journal article" date="2021" name="Open Biol.">
        <title>Shared evolutionary footprints suggest mitochondrial oxidative damage underlies multiple complex I losses in fungi.</title>
        <authorList>
            <person name="Schikora-Tamarit M.A."/>
            <person name="Marcet-Houben M."/>
            <person name="Nosek J."/>
            <person name="Gabaldon T."/>
        </authorList>
    </citation>
    <scope>NUCLEOTIDE SEQUENCE</scope>
    <source>
        <strain evidence="1">CBS2887</strain>
    </source>
</reference>
<proteinExistence type="predicted"/>
<accession>A0A9P8TSJ4</accession>
<comment type="caution">
    <text evidence="1">The sequence shown here is derived from an EMBL/GenBank/DDBJ whole genome shotgun (WGS) entry which is preliminary data.</text>
</comment>
<evidence type="ECO:0000313" key="1">
    <source>
        <dbReference type="EMBL" id="KAH3688969.1"/>
    </source>
</evidence>
<protein>
    <submittedName>
        <fullName evidence="1">Uncharacterized protein</fullName>
    </submittedName>
</protein>
<dbReference type="AlphaFoldDB" id="A0A9P8TSJ4"/>
<sequence>MMFNNGPPKQADNAIIGNPILAIVKLEIKSESELPTANTVTPRIASDKWNKMEKNLIMEINSVAIVEIQVMAIINPIKATTKCNNFTSLDCLCSLCQMSAVYLTNKQRAIEMVKDSNPSTTVDEDSVSLLYPISNVAANGAMKQRVKRKW</sequence>
<reference evidence="1" key="2">
    <citation type="submission" date="2021-01" db="EMBL/GenBank/DDBJ databases">
        <authorList>
            <person name="Schikora-Tamarit M.A."/>
        </authorList>
    </citation>
    <scope>NUCLEOTIDE SEQUENCE</scope>
    <source>
        <strain evidence="1">CBS2887</strain>
    </source>
</reference>
<dbReference type="OrthoDB" id="10475567at2759"/>
<name>A0A9P8TSJ4_WICPI</name>
<dbReference type="EMBL" id="JAEUBG010000019">
    <property type="protein sequence ID" value="KAH3688969.1"/>
    <property type="molecule type" value="Genomic_DNA"/>
</dbReference>
<evidence type="ECO:0000313" key="2">
    <source>
        <dbReference type="Proteomes" id="UP000774326"/>
    </source>
</evidence>